<accession>A0A261FA57</accession>
<dbReference type="AlphaFoldDB" id="A0A261FA57"/>
<name>A0A261FA57_9BIFI</name>
<keyword evidence="3" id="KW-1185">Reference proteome</keyword>
<evidence type="ECO:0000256" key="1">
    <source>
        <dbReference type="SAM" id="Phobius"/>
    </source>
</evidence>
<organism evidence="2 3">
    <name type="scientific">Aeriscardovia aeriphila</name>
    <dbReference type="NCBI Taxonomy" id="218139"/>
    <lineage>
        <taxon>Bacteria</taxon>
        <taxon>Bacillati</taxon>
        <taxon>Actinomycetota</taxon>
        <taxon>Actinomycetes</taxon>
        <taxon>Bifidobacteriales</taxon>
        <taxon>Bifidobacteriaceae</taxon>
        <taxon>Aeriscardovia</taxon>
    </lineage>
</organism>
<dbReference type="Proteomes" id="UP000228976">
    <property type="component" value="Unassembled WGS sequence"/>
</dbReference>
<comment type="caution">
    <text evidence="2">The sequence shown here is derived from an EMBL/GenBank/DDBJ whole genome shotgun (WGS) entry which is preliminary data.</text>
</comment>
<keyword evidence="1" id="KW-0472">Membrane</keyword>
<sequence length="49" mass="5821">MVSIMLEILLYMGLLLLYVGILTGIYFLVMLIVDDVGERKHPYYKERRE</sequence>
<evidence type="ECO:0000313" key="2">
    <source>
        <dbReference type="EMBL" id="OZG56037.1"/>
    </source>
</evidence>
<keyword evidence="1" id="KW-0812">Transmembrane</keyword>
<evidence type="ECO:0000313" key="3">
    <source>
        <dbReference type="Proteomes" id="UP000228976"/>
    </source>
</evidence>
<proteinExistence type="predicted"/>
<dbReference type="RefSeq" id="WP_158520476.1">
    <property type="nucleotide sequence ID" value="NZ_JACBYZ010000001.1"/>
</dbReference>
<keyword evidence="1" id="KW-1133">Transmembrane helix</keyword>
<dbReference type="EMBL" id="MWWU01000002">
    <property type="protein sequence ID" value="OZG56037.1"/>
    <property type="molecule type" value="Genomic_DNA"/>
</dbReference>
<gene>
    <name evidence="2" type="ORF">AEAE_0525</name>
</gene>
<reference evidence="2 3" key="1">
    <citation type="journal article" date="2017" name="BMC Genomics">
        <title>Comparative genomic and phylogenomic analyses of the Bifidobacteriaceae family.</title>
        <authorList>
            <person name="Lugli G.A."/>
            <person name="Milani C."/>
            <person name="Turroni F."/>
            <person name="Duranti S."/>
            <person name="Mancabelli L."/>
            <person name="Mangifesta M."/>
            <person name="Ferrario C."/>
            <person name="Modesto M."/>
            <person name="Mattarelli P."/>
            <person name="Jiri K."/>
            <person name="van Sinderen D."/>
            <person name="Ventura M."/>
        </authorList>
    </citation>
    <scope>NUCLEOTIDE SEQUENCE [LARGE SCALE GENOMIC DNA]</scope>
    <source>
        <strain evidence="2 3">LMG 21773</strain>
    </source>
</reference>
<protein>
    <submittedName>
        <fullName evidence="2">Uncharacterized protein</fullName>
    </submittedName>
</protein>
<feature type="transmembrane region" description="Helical" evidence="1">
    <location>
        <begin position="9"/>
        <end position="33"/>
    </location>
</feature>